<accession>T1FJF0</accession>
<keyword evidence="4" id="KW-1185">Reference proteome</keyword>
<feature type="region of interest" description="Disordered" evidence="1">
    <location>
        <begin position="60"/>
        <end position="106"/>
    </location>
</feature>
<evidence type="ECO:0000313" key="3">
    <source>
        <dbReference type="EnsemblMetazoa" id="HelroP183288"/>
    </source>
</evidence>
<dbReference type="InParanoid" id="T1FJF0"/>
<name>T1FJF0_HELRO</name>
<protein>
    <submittedName>
        <fullName evidence="2 3">Uncharacterized protein</fullName>
    </submittedName>
</protein>
<evidence type="ECO:0000313" key="4">
    <source>
        <dbReference type="Proteomes" id="UP000015101"/>
    </source>
</evidence>
<dbReference type="AlphaFoldDB" id="T1FJF0"/>
<dbReference type="GeneID" id="20208949"/>
<evidence type="ECO:0000313" key="2">
    <source>
        <dbReference type="EMBL" id="ESO11344.1"/>
    </source>
</evidence>
<reference evidence="3" key="3">
    <citation type="submission" date="2015-06" db="UniProtKB">
        <authorList>
            <consortium name="EnsemblMetazoa"/>
        </authorList>
    </citation>
    <scope>IDENTIFICATION</scope>
</reference>
<dbReference type="EMBL" id="KB095826">
    <property type="protein sequence ID" value="ESO11344.1"/>
    <property type="molecule type" value="Genomic_DNA"/>
</dbReference>
<feature type="compositionally biased region" description="Basic and acidic residues" evidence="1">
    <location>
        <begin position="72"/>
        <end position="106"/>
    </location>
</feature>
<dbReference type="EMBL" id="AMQM01008677">
    <property type="status" value="NOT_ANNOTATED_CDS"/>
    <property type="molecule type" value="Genomic_DNA"/>
</dbReference>
<dbReference type="Proteomes" id="UP000015101">
    <property type="component" value="Unassembled WGS sequence"/>
</dbReference>
<dbReference type="RefSeq" id="XP_009010566.1">
    <property type="nucleotide sequence ID" value="XM_009012318.1"/>
</dbReference>
<reference evidence="2 4" key="2">
    <citation type="journal article" date="2013" name="Nature">
        <title>Insights into bilaterian evolution from three spiralian genomes.</title>
        <authorList>
            <person name="Simakov O."/>
            <person name="Marletaz F."/>
            <person name="Cho S.J."/>
            <person name="Edsinger-Gonzales E."/>
            <person name="Havlak P."/>
            <person name="Hellsten U."/>
            <person name="Kuo D.H."/>
            <person name="Larsson T."/>
            <person name="Lv J."/>
            <person name="Arendt D."/>
            <person name="Savage R."/>
            <person name="Osoegawa K."/>
            <person name="de Jong P."/>
            <person name="Grimwood J."/>
            <person name="Chapman J.A."/>
            <person name="Shapiro H."/>
            <person name="Aerts A."/>
            <person name="Otillar R.P."/>
            <person name="Terry A.Y."/>
            <person name="Boore J.L."/>
            <person name="Grigoriev I.V."/>
            <person name="Lindberg D.R."/>
            <person name="Seaver E.C."/>
            <person name="Weisblat D.A."/>
            <person name="Putnam N.H."/>
            <person name="Rokhsar D.S."/>
        </authorList>
    </citation>
    <scope>NUCLEOTIDE SEQUENCE</scope>
</reference>
<dbReference type="KEGG" id="hro:HELRODRAFT_183288"/>
<dbReference type="HOGENOM" id="CLU_1837240_0_0_1"/>
<sequence>MTHPLNRAILRPSLSEDDEATTFAAAATNKPKQHQLLDGINCDVKLKNFMKLILPTLRQKYRNNNENNSNENDNKNKNDNISDDNHDSGDNNLKGDDAVDSKDFFKRNSDDFGYPPAGFHTARGKKSHLTSLDENLTNNF</sequence>
<gene>
    <name evidence="3" type="primary">20208949</name>
    <name evidence="2" type="ORF">HELRODRAFT_183288</name>
</gene>
<dbReference type="CTD" id="20208949"/>
<reference evidence="4" key="1">
    <citation type="submission" date="2012-12" db="EMBL/GenBank/DDBJ databases">
        <authorList>
            <person name="Hellsten U."/>
            <person name="Grimwood J."/>
            <person name="Chapman J.A."/>
            <person name="Shapiro H."/>
            <person name="Aerts A."/>
            <person name="Otillar R.P."/>
            <person name="Terry A.Y."/>
            <person name="Boore J.L."/>
            <person name="Simakov O."/>
            <person name="Marletaz F."/>
            <person name="Cho S.-J."/>
            <person name="Edsinger-Gonzales E."/>
            <person name="Havlak P."/>
            <person name="Kuo D.-H."/>
            <person name="Larsson T."/>
            <person name="Lv J."/>
            <person name="Arendt D."/>
            <person name="Savage R."/>
            <person name="Osoegawa K."/>
            <person name="de Jong P."/>
            <person name="Lindberg D.R."/>
            <person name="Seaver E.C."/>
            <person name="Weisblat D.A."/>
            <person name="Putnam N.H."/>
            <person name="Grigoriev I.V."/>
            <person name="Rokhsar D.S."/>
        </authorList>
    </citation>
    <scope>NUCLEOTIDE SEQUENCE</scope>
</reference>
<evidence type="ECO:0000256" key="1">
    <source>
        <dbReference type="SAM" id="MobiDB-lite"/>
    </source>
</evidence>
<proteinExistence type="predicted"/>
<organism evidence="3 4">
    <name type="scientific">Helobdella robusta</name>
    <name type="common">Californian leech</name>
    <dbReference type="NCBI Taxonomy" id="6412"/>
    <lineage>
        <taxon>Eukaryota</taxon>
        <taxon>Metazoa</taxon>
        <taxon>Spiralia</taxon>
        <taxon>Lophotrochozoa</taxon>
        <taxon>Annelida</taxon>
        <taxon>Clitellata</taxon>
        <taxon>Hirudinea</taxon>
        <taxon>Rhynchobdellida</taxon>
        <taxon>Glossiphoniidae</taxon>
        <taxon>Helobdella</taxon>
    </lineage>
</organism>
<dbReference type="EnsemblMetazoa" id="HelroT183288">
    <property type="protein sequence ID" value="HelroP183288"/>
    <property type="gene ID" value="HelroG183288"/>
</dbReference>